<accession>A0A0G1UVH6</accession>
<protein>
    <submittedName>
        <fullName evidence="2">Uncharacterized protein</fullName>
    </submittedName>
</protein>
<keyword evidence="1" id="KW-0812">Transmembrane</keyword>
<dbReference type="EMBL" id="LCPO01000029">
    <property type="protein sequence ID" value="KKU98259.1"/>
    <property type="molecule type" value="Genomic_DNA"/>
</dbReference>
<name>A0A0G1UVH6_9BACT</name>
<keyword evidence="1" id="KW-1133">Transmembrane helix</keyword>
<proteinExistence type="predicted"/>
<comment type="caution">
    <text evidence="2">The sequence shown here is derived from an EMBL/GenBank/DDBJ whole genome shotgun (WGS) entry which is preliminary data.</text>
</comment>
<sequence length="378" mass="41838">MSKQQSTYIDPAYARVQSSQSVQQVKAQFALIGIIVGGMMFVFIAFFYASTTWGMLVGLIIAGLGSAGIIGSLLGYYWLAIVLPVGSGINLSAQIFELPSLAGGVYLVMNQPIVEIPMDDEERLMPVRVPMGIYRKEATNAGGSQTQQSEGLKVIEEVRGICPSCKNEIELETGEIYYESPFMQFSTHGYVLTPSPGTAPFDKAVIISPCSLGELIDVQDLLIYKGMLVMGRVTYLSLGRIFEMDSGTDFSAPCYAVLFSTWHVQLAQRLAGFTPAYMVPNREKIISFYNMWGITEAMKLKQQLATAKSRIDSLEANQPEFRMALEAGIAHERKQEELIDLFPRTARTRWFQPKWIALVAAVIISAVIITYLLTIGFK</sequence>
<evidence type="ECO:0000313" key="3">
    <source>
        <dbReference type="Proteomes" id="UP000034600"/>
    </source>
</evidence>
<keyword evidence="1" id="KW-0472">Membrane</keyword>
<feature type="transmembrane region" description="Helical" evidence="1">
    <location>
        <begin position="55"/>
        <end position="79"/>
    </location>
</feature>
<feature type="transmembrane region" description="Helical" evidence="1">
    <location>
        <begin position="29"/>
        <end position="49"/>
    </location>
</feature>
<feature type="transmembrane region" description="Helical" evidence="1">
    <location>
        <begin position="355"/>
        <end position="377"/>
    </location>
</feature>
<gene>
    <name evidence="2" type="ORF">UY32_C0029G0006</name>
</gene>
<dbReference type="Proteomes" id="UP000034600">
    <property type="component" value="Unassembled WGS sequence"/>
</dbReference>
<dbReference type="AlphaFoldDB" id="A0A0G1UVH6"/>
<organism evidence="2 3">
    <name type="scientific">Candidatus Jorgensenbacteria bacterium GW2011_GWC1_48_8</name>
    <dbReference type="NCBI Taxonomy" id="1618666"/>
    <lineage>
        <taxon>Bacteria</taxon>
        <taxon>Candidatus Joergenseniibacteriota</taxon>
    </lineage>
</organism>
<evidence type="ECO:0000313" key="2">
    <source>
        <dbReference type="EMBL" id="KKU98259.1"/>
    </source>
</evidence>
<reference evidence="2 3" key="1">
    <citation type="journal article" date="2015" name="Nature">
        <title>rRNA introns, odd ribosomes, and small enigmatic genomes across a large radiation of phyla.</title>
        <authorList>
            <person name="Brown C.T."/>
            <person name="Hug L.A."/>
            <person name="Thomas B.C."/>
            <person name="Sharon I."/>
            <person name="Castelle C.J."/>
            <person name="Singh A."/>
            <person name="Wilkins M.J."/>
            <person name="Williams K.H."/>
            <person name="Banfield J.F."/>
        </authorList>
    </citation>
    <scope>NUCLEOTIDE SEQUENCE [LARGE SCALE GENOMIC DNA]</scope>
</reference>
<evidence type="ECO:0000256" key="1">
    <source>
        <dbReference type="SAM" id="Phobius"/>
    </source>
</evidence>